<dbReference type="RefSeq" id="WP_155302626.1">
    <property type="nucleotide sequence ID" value="NZ_AP021875.1"/>
</dbReference>
<accession>A0A5K7YY46</accession>
<keyword evidence="5" id="KW-1185">Reference proteome</keyword>
<dbReference type="KEGG" id="dwd:DSCW_09450"/>
<dbReference type="GO" id="GO:0003677">
    <property type="term" value="F:DNA binding"/>
    <property type="evidence" value="ECO:0007669"/>
    <property type="project" value="UniProtKB-KW"/>
</dbReference>
<organism evidence="4 5">
    <name type="scientific">Desulfosarcina widdelii</name>
    <dbReference type="NCBI Taxonomy" id="947919"/>
    <lineage>
        <taxon>Bacteria</taxon>
        <taxon>Pseudomonadati</taxon>
        <taxon>Thermodesulfobacteriota</taxon>
        <taxon>Desulfobacteria</taxon>
        <taxon>Desulfobacterales</taxon>
        <taxon>Desulfosarcinaceae</taxon>
        <taxon>Desulfosarcina</taxon>
    </lineage>
</organism>
<sequence length="133" mass="15605">MKNESYSISDLAAEFDITSRSIRFYEEKGLIHPGRTQGNQRIYSPKDRIRLKLILRGKRFGYTLDEISKMIGLADVDVNEIDQIRSALSYGDKKLKEIGQRRKELKALETEMRTVREKLIRRLETLERKESDV</sequence>
<keyword evidence="1" id="KW-0238">DNA-binding</keyword>
<name>A0A5K7YY46_9BACT</name>
<evidence type="ECO:0000313" key="5">
    <source>
        <dbReference type="Proteomes" id="UP000427769"/>
    </source>
</evidence>
<dbReference type="Proteomes" id="UP000427769">
    <property type="component" value="Chromosome"/>
</dbReference>
<dbReference type="EMBL" id="AP021875">
    <property type="protein sequence ID" value="BBO73528.1"/>
    <property type="molecule type" value="Genomic_DNA"/>
</dbReference>
<dbReference type="PANTHER" id="PTHR30204">
    <property type="entry name" value="REDOX-CYCLING DRUG-SENSING TRANSCRIPTIONAL ACTIVATOR SOXR"/>
    <property type="match status" value="1"/>
</dbReference>
<reference evidence="4 5" key="1">
    <citation type="submission" date="2019-11" db="EMBL/GenBank/DDBJ databases">
        <title>Comparative genomics of hydrocarbon-degrading Desulfosarcina strains.</title>
        <authorList>
            <person name="Watanabe M."/>
            <person name="Kojima H."/>
            <person name="Fukui M."/>
        </authorList>
    </citation>
    <scope>NUCLEOTIDE SEQUENCE [LARGE SCALE GENOMIC DNA]</scope>
    <source>
        <strain evidence="4 5">PP31</strain>
    </source>
</reference>
<proteinExistence type="predicted"/>
<dbReference type="InterPro" id="IPR009061">
    <property type="entry name" value="DNA-bd_dom_put_sf"/>
</dbReference>
<feature type="domain" description="HTH merR-type" evidence="3">
    <location>
        <begin position="5"/>
        <end position="73"/>
    </location>
</feature>
<evidence type="ECO:0000256" key="1">
    <source>
        <dbReference type="ARBA" id="ARBA00023125"/>
    </source>
</evidence>
<dbReference type="CDD" id="cd04776">
    <property type="entry name" value="HTH_GnyR"/>
    <property type="match status" value="1"/>
</dbReference>
<keyword evidence="2" id="KW-0175">Coiled coil</keyword>
<dbReference type="GO" id="GO:0003700">
    <property type="term" value="F:DNA-binding transcription factor activity"/>
    <property type="evidence" value="ECO:0007669"/>
    <property type="project" value="InterPro"/>
</dbReference>
<gene>
    <name evidence="4" type="ORF">DSCW_09450</name>
</gene>
<protein>
    <submittedName>
        <fullName evidence="4">MerR family transcriptional regulator</fullName>
    </submittedName>
</protein>
<dbReference type="OrthoDB" id="9792348at2"/>
<dbReference type="PANTHER" id="PTHR30204:SF58">
    <property type="entry name" value="HTH-TYPE TRANSCRIPTIONAL REGULATOR YFMP"/>
    <property type="match status" value="1"/>
</dbReference>
<dbReference type="SMART" id="SM00422">
    <property type="entry name" value="HTH_MERR"/>
    <property type="match status" value="1"/>
</dbReference>
<dbReference type="Pfam" id="PF13411">
    <property type="entry name" value="MerR_1"/>
    <property type="match status" value="1"/>
</dbReference>
<dbReference type="AlphaFoldDB" id="A0A5K7YY46"/>
<feature type="coiled-coil region" evidence="2">
    <location>
        <begin position="98"/>
        <end position="129"/>
    </location>
</feature>
<dbReference type="PROSITE" id="PS50937">
    <property type="entry name" value="HTH_MERR_2"/>
    <property type="match status" value="1"/>
</dbReference>
<dbReference type="InterPro" id="IPR047057">
    <property type="entry name" value="MerR_fam"/>
</dbReference>
<evidence type="ECO:0000313" key="4">
    <source>
        <dbReference type="EMBL" id="BBO73528.1"/>
    </source>
</evidence>
<dbReference type="InterPro" id="IPR000551">
    <property type="entry name" value="MerR-type_HTH_dom"/>
</dbReference>
<evidence type="ECO:0000259" key="3">
    <source>
        <dbReference type="PROSITE" id="PS50937"/>
    </source>
</evidence>
<dbReference type="Gene3D" id="1.10.1660.10">
    <property type="match status" value="1"/>
</dbReference>
<evidence type="ECO:0000256" key="2">
    <source>
        <dbReference type="SAM" id="Coils"/>
    </source>
</evidence>
<dbReference type="SUPFAM" id="SSF46955">
    <property type="entry name" value="Putative DNA-binding domain"/>
    <property type="match status" value="1"/>
</dbReference>